<keyword evidence="4" id="KW-0472">Membrane</keyword>
<comment type="catalytic activity">
    <reaction evidence="2">
        <text>an L-aminoacyl-L-amino acid + H2O = 2 an L-alpha-amino acid</text>
        <dbReference type="Rhea" id="RHEA:48940"/>
        <dbReference type="ChEBI" id="CHEBI:15377"/>
        <dbReference type="ChEBI" id="CHEBI:59869"/>
        <dbReference type="ChEBI" id="CHEBI:77460"/>
        <dbReference type="EC" id="3.4.13.19"/>
    </reaction>
</comment>
<accession>W9YVC2</accession>
<keyword evidence="4" id="KW-1133">Transmembrane helix</keyword>
<evidence type="ECO:0000256" key="1">
    <source>
        <dbReference type="ARBA" id="ARBA00022997"/>
    </source>
</evidence>
<keyword evidence="1 2" id="KW-0224">Dipeptidase</keyword>
<keyword evidence="6" id="KW-1185">Reference proteome</keyword>
<organism evidence="5 6">
    <name type="scientific">Capronia coronata CBS 617.96</name>
    <dbReference type="NCBI Taxonomy" id="1182541"/>
    <lineage>
        <taxon>Eukaryota</taxon>
        <taxon>Fungi</taxon>
        <taxon>Dikarya</taxon>
        <taxon>Ascomycota</taxon>
        <taxon>Pezizomycotina</taxon>
        <taxon>Eurotiomycetes</taxon>
        <taxon>Chaetothyriomycetidae</taxon>
        <taxon>Chaetothyriales</taxon>
        <taxon>Herpotrichiellaceae</taxon>
        <taxon>Capronia</taxon>
    </lineage>
</organism>
<comment type="cofactor">
    <cofactor evidence="2">
        <name>Zn(2+)</name>
        <dbReference type="ChEBI" id="CHEBI:29105"/>
    </cofactor>
</comment>
<dbReference type="EMBL" id="AMWN01000001">
    <property type="protein sequence ID" value="EXJ96453.1"/>
    <property type="molecule type" value="Genomic_DNA"/>
</dbReference>
<evidence type="ECO:0000256" key="3">
    <source>
        <dbReference type="SAM" id="MobiDB-lite"/>
    </source>
</evidence>
<dbReference type="OrthoDB" id="445695at2759"/>
<dbReference type="Gene3D" id="3.20.20.140">
    <property type="entry name" value="Metal-dependent hydrolases"/>
    <property type="match status" value="1"/>
</dbReference>
<keyword evidence="2" id="KW-0378">Hydrolase</keyword>
<dbReference type="HOGENOM" id="CLU_031404_4_0_1"/>
<dbReference type="GeneID" id="19156481"/>
<dbReference type="eggNOG" id="KOG4127">
    <property type="taxonomic scope" value="Eukaryota"/>
</dbReference>
<evidence type="ECO:0000256" key="2">
    <source>
        <dbReference type="RuleBase" id="RU341113"/>
    </source>
</evidence>
<comment type="caution">
    <text evidence="5">The sequence shown here is derived from an EMBL/GenBank/DDBJ whole genome shotgun (WGS) entry which is preliminary data.</text>
</comment>
<dbReference type="PROSITE" id="PS51365">
    <property type="entry name" value="RENAL_DIPEPTIDASE_2"/>
    <property type="match status" value="1"/>
</dbReference>
<dbReference type="AlphaFoldDB" id="W9YVC2"/>
<dbReference type="GO" id="GO:0046872">
    <property type="term" value="F:metal ion binding"/>
    <property type="evidence" value="ECO:0007669"/>
    <property type="project" value="UniProtKB-UniRule"/>
</dbReference>
<sequence length="499" mass="54273">MSSKTELDPLLPRNEPAPEIQGYGYSSTGQYHDVKSSESQTSVGGDWKDDSEEDDAHAAPFTSARSALSTIASIFTIVVFMGFVITLLGPSLQDNNPIPLPNKPPSTVADRVSAILKGTPLIDGHNDLAIFIRGAYQNKLYSDEFKDKFEHGGMGFNVDLPRLGRGQNGGAFWSAFVVCPDDASDDFSDETYSSAVAHTLSQIDLIRRLQSHYPDNFTSATAPLSEALSNFHASRSLISPISIEGLHQIPQTAPLSTLRLYYALGVRAATLTWNCHNAFADAALITSKGETAVAPYHRGGLTAAGREVVREMNRLGMLIDISHTSYWTQKAVLSNKTSAAPVIFSHSSAFALCPHPRNVHDDILDLVKETQSLVMINFSPAFISCLPPPNSSVLPEFFEKNNTLHQVARHIMYVGEKIGYDYVGLGSDFDGMGELTPRGLEGVDKYPDLIAELLNLGVSDENASKVAGGNLLRVWKTADEIAKGLQRRTLEGEDEVSGW</sequence>
<dbReference type="InterPro" id="IPR032466">
    <property type="entry name" value="Metal_Hydrolase"/>
</dbReference>
<dbReference type="GO" id="GO:0070573">
    <property type="term" value="F:metallodipeptidase activity"/>
    <property type="evidence" value="ECO:0007669"/>
    <property type="project" value="InterPro"/>
</dbReference>
<dbReference type="GO" id="GO:0006508">
    <property type="term" value="P:proteolysis"/>
    <property type="evidence" value="ECO:0007669"/>
    <property type="project" value="UniProtKB-KW"/>
</dbReference>
<dbReference type="PANTHER" id="PTHR10443:SF12">
    <property type="entry name" value="DIPEPTIDASE"/>
    <property type="match status" value="1"/>
</dbReference>
<keyword evidence="2" id="KW-0479">Metal-binding</keyword>
<dbReference type="EC" id="3.4.13.19" evidence="2"/>
<comment type="similarity">
    <text evidence="2">Belongs to the metallo-dependent hydrolases superfamily. Peptidase M19 family.</text>
</comment>
<keyword evidence="2" id="KW-0482">Metalloprotease</keyword>
<dbReference type="RefSeq" id="XP_007720682.1">
    <property type="nucleotide sequence ID" value="XM_007722492.1"/>
</dbReference>
<dbReference type="Pfam" id="PF01244">
    <property type="entry name" value="Peptidase_M19"/>
    <property type="match status" value="1"/>
</dbReference>
<dbReference type="InterPro" id="IPR008257">
    <property type="entry name" value="Pept_M19"/>
</dbReference>
<feature type="transmembrane region" description="Helical" evidence="4">
    <location>
        <begin position="67"/>
        <end position="89"/>
    </location>
</feature>
<keyword evidence="2" id="KW-0862">Zinc</keyword>
<dbReference type="SUPFAM" id="SSF51556">
    <property type="entry name" value="Metallo-dependent hydrolases"/>
    <property type="match status" value="1"/>
</dbReference>
<dbReference type="CDD" id="cd01301">
    <property type="entry name" value="rDP_like"/>
    <property type="match status" value="1"/>
</dbReference>
<feature type="region of interest" description="Disordered" evidence="3">
    <location>
        <begin position="1"/>
        <end position="55"/>
    </location>
</feature>
<keyword evidence="4" id="KW-0812">Transmembrane</keyword>
<evidence type="ECO:0000256" key="4">
    <source>
        <dbReference type="SAM" id="Phobius"/>
    </source>
</evidence>
<evidence type="ECO:0000313" key="5">
    <source>
        <dbReference type="EMBL" id="EXJ96453.1"/>
    </source>
</evidence>
<evidence type="ECO:0000313" key="6">
    <source>
        <dbReference type="Proteomes" id="UP000019484"/>
    </source>
</evidence>
<reference evidence="5 6" key="1">
    <citation type="submission" date="2013-03" db="EMBL/GenBank/DDBJ databases">
        <title>The Genome Sequence of Capronia coronata CBS 617.96.</title>
        <authorList>
            <consortium name="The Broad Institute Genomics Platform"/>
            <person name="Cuomo C."/>
            <person name="de Hoog S."/>
            <person name="Gorbushina A."/>
            <person name="Walker B."/>
            <person name="Young S.K."/>
            <person name="Zeng Q."/>
            <person name="Gargeya S."/>
            <person name="Fitzgerald M."/>
            <person name="Haas B."/>
            <person name="Abouelleil A."/>
            <person name="Allen A.W."/>
            <person name="Alvarado L."/>
            <person name="Arachchi H.M."/>
            <person name="Berlin A.M."/>
            <person name="Chapman S.B."/>
            <person name="Gainer-Dewar J."/>
            <person name="Goldberg J."/>
            <person name="Griggs A."/>
            <person name="Gujja S."/>
            <person name="Hansen M."/>
            <person name="Howarth C."/>
            <person name="Imamovic A."/>
            <person name="Ireland A."/>
            <person name="Larimer J."/>
            <person name="McCowan C."/>
            <person name="Murphy C."/>
            <person name="Pearson M."/>
            <person name="Poon T.W."/>
            <person name="Priest M."/>
            <person name="Roberts A."/>
            <person name="Saif S."/>
            <person name="Shea T."/>
            <person name="Sisk P."/>
            <person name="Sykes S."/>
            <person name="Wortman J."/>
            <person name="Nusbaum C."/>
            <person name="Birren B."/>
        </authorList>
    </citation>
    <scope>NUCLEOTIDE SEQUENCE [LARGE SCALE GENOMIC DNA]</scope>
    <source>
        <strain evidence="5 6">CBS 617.96</strain>
    </source>
</reference>
<dbReference type="Proteomes" id="UP000019484">
    <property type="component" value="Unassembled WGS sequence"/>
</dbReference>
<dbReference type="PANTHER" id="PTHR10443">
    <property type="entry name" value="MICROSOMAL DIPEPTIDASE"/>
    <property type="match status" value="1"/>
</dbReference>
<name>W9YVC2_9EURO</name>
<protein>
    <recommendedName>
        <fullName evidence="2">Dipeptidase</fullName>
        <ecNumber evidence="2">3.4.13.19</ecNumber>
    </recommendedName>
</protein>
<gene>
    <name evidence="5" type="ORF">A1O1_01579</name>
</gene>
<keyword evidence="2" id="KW-0645">Protease</keyword>
<proteinExistence type="inferred from homology"/>